<dbReference type="AlphaFoldDB" id="A0A644ZTI4"/>
<accession>A0A644ZTI4</accession>
<organism evidence="1">
    <name type="scientific">bioreactor metagenome</name>
    <dbReference type="NCBI Taxonomy" id="1076179"/>
    <lineage>
        <taxon>unclassified sequences</taxon>
        <taxon>metagenomes</taxon>
        <taxon>ecological metagenomes</taxon>
    </lineage>
</organism>
<proteinExistence type="predicted"/>
<gene>
    <name evidence="1" type="ORF">SDC9_87532</name>
</gene>
<reference evidence="1" key="1">
    <citation type="submission" date="2019-08" db="EMBL/GenBank/DDBJ databases">
        <authorList>
            <person name="Kucharzyk K."/>
            <person name="Murdoch R.W."/>
            <person name="Higgins S."/>
            <person name="Loffler F."/>
        </authorList>
    </citation>
    <scope>NUCLEOTIDE SEQUENCE</scope>
</reference>
<name>A0A644ZTI4_9ZZZZ</name>
<evidence type="ECO:0000313" key="1">
    <source>
        <dbReference type="EMBL" id="MPM40884.1"/>
    </source>
</evidence>
<comment type="caution">
    <text evidence="1">The sequence shown here is derived from an EMBL/GenBank/DDBJ whole genome shotgun (WGS) entry which is preliminary data.</text>
</comment>
<sequence>MFRQTAMYRIIQCRVMEEEFGILPYPKYDSEQENYAHGFSYATPVITIPRYSEDPEAAGAVIEALSYYGRTIVRPEYYNRVLKGIVARDEESQFCLDIIFDTAYYDLGVVLDVGDLDAKLAAMVPKATNTFASDYAAVEESAKTQLQKYIDNYESIIN</sequence>
<protein>
    <submittedName>
        <fullName evidence="1">Uncharacterized protein</fullName>
    </submittedName>
</protein>
<dbReference type="EMBL" id="VSSQ01009163">
    <property type="protein sequence ID" value="MPM40884.1"/>
    <property type="molecule type" value="Genomic_DNA"/>
</dbReference>